<accession>A0A6A4I383</accession>
<dbReference type="PANTHER" id="PTHR14614">
    <property type="entry name" value="HEPATOCELLULAR CARCINOMA-ASSOCIATED ANTIGEN"/>
    <property type="match status" value="1"/>
</dbReference>
<gene>
    <name evidence="1" type="ORF">BT96DRAFT_1056705</name>
</gene>
<dbReference type="GO" id="GO:0008757">
    <property type="term" value="F:S-adenosylmethionine-dependent methyltransferase activity"/>
    <property type="evidence" value="ECO:0007669"/>
    <property type="project" value="UniProtKB-ARBA"/>
</dbReference>
<dbReference type="Proteomes" id="UP000799118">
    <property type="component" value="Unassembled WGS sequence"/>
</dbReference>
<evidence type="ECO:0000313" key="1">
    <source>
        <dbReference type="EMBL" id="KAE9406292.1"/>
    </source>
</evidence>
<dbReference type="GO" id="GO:0032991">
    <property type="term" value="C:protein-containing complex"/>
    <property type="evidence" value="ECO:0007669"/>
    <property type="project" value="TreeGrafter"/>
</dbReference>
<protein>
    <submittedName>
        <fullName evidence="1">Uncharacterized protein</fullName>
    </submittedName>
</protein>
<dbReference type="SUPFAM" id="SSF53335">
    <property type="entry name" value="S-adenosyl-L-methionine-dependent methyltransferases"/>
    <property type="match status" value="1"/>
</dbReference>
<proteinExistence type="predicted"/>
<keyword evidence="2" id="KW-1185">Reference proteome</keyword>
<dbReference type="OrthoDB" id="2529286at2759"/>
<dbReference type="AlphaFoldDB" id="A0A6A4I383"/>
<dbReference type="GO" id="GO:0005829">
    <property type="term" value="C:cytosol"/>
    <property type="evidence" value="ECO:0007669"/>
    <property type="project" value="TreeGrafter"/>
</dbReference>
<dbReference type="Pfam" id="PF10294">
    <property type="entry name" value="Methyltransf_16"/>
    <property type="match status" value="1"/>
</dbReference>
<reference evidence="1" key="1">
    <citation type="journal article" date="2019" name="Environ. Microbiol.">
        <title>Fungal ecological strategies reflected in gene transcription - a case study of two litter decomposers.</title>
        <authorList>
            <person name="Barbi F."/>
            <person name="Kohler A."/>
            <person name="Barry K."/>
            <person name="Baskaran P."/>
            <person name="Daum C."/>
            <person name="Fauchery L."/>
            <person name="Ihrmark K."/>
            <person name="Kuo A."/>
            <person name="LaButti K."/>
            <person name="Lipzen A."/>
            <person name="Morin E."/>
            <person name="Grigoriev I.V."/>
            <person name="Henrissat B."/>
            <person name="Lindahl B."/>
            <person name="Martin F."/>
        </authorList>
    </citation>
    <scope>NUCLEOTIDE SEQUENCE</scope>
    <source>
        <strain evidence="1">JB14</strain>
    </source>
</reference>
<dbReference type="Gene3D" id="3.40.50.150">
    <property type="entry name" value="Vaccinia Virus protein VP39"/>
    <property type="match status" value="1"/>
</dbReference>
<organism evidence="1 2">
    <name type="scientific">Gymnopus androsaceus JB14</name>
    <dbReference type="NCBI Taxonomy" id="1447944"/>
    <lineage>
        <taxon>Eukaryota</taxon>
        <taxon>Fungi</taxon>
        <taxon>Dikarya</taxon>
        <taxon>Basidiomycota</taxon>
        <taxon>Agaricomycotina</taxon>
        <taxon>Agaricomycetes</taxon>
        <taxon>Agaricomycetidae</taxon>
        <taxon>Agaricales</taxon>
        <taxon>Marasmiineae</taxon>
        <taxon>Omphalotaceae</taxon>
        <taxon>Gymnopus</taxon>
    </lineage>
</organism>
<sequence>MMDRIKNGICSLPSDSEQVVDADEEVFLLYTDLQAQSSSQNPTSFRGLGHVDSHQDVLSVNFTLAASPEPETKRSSKRARKGRDSEILELEIQIAQDKTSLRSRKGDTGSVVWKASVDFASMILQHVHFPSNAHPPLLNSSELKDAHVLELGSGTGMLCVALSPLVRQYTVTDIHDLVPLIQKNLVLNFPKWPLNSNVSLDPLDWLELQKLSPSNRSRFFKFDPVDLLLVVDCIYHPSLVPPLVETIDYMATDVTTVLVVVELRAEDVIREFLSCWLSLPSWKIWRVGSGEDQIMKRPYAMWVGRKQSNAPQLGS</sequence>
<evidence type="ECO:0000313" key="2">
    <source>
        <dbReference type="Proteomes" id="UP000799118"/>
    </source>
</evidence>
<dbReference type="InterPro" id="IPR019410">
    <property type="entry name" value="Methyltransf_16"/>
</dbReference>
<dbReference type="EMBL" id="ML769403">
    <property type="protein sequence ID" value="KAE9406292.1"/>
    <property type="molecule type" value="Genomic_DNA"/>
</dbReference>
<dbReference type="PANTHER" id="PTHR14614:SF109">
    <property type="entry name" value="RIBOSOMAL LYSINE N-METHYLTRANSFERASE 5"/>
    <property type="match status" value="1"/>
</dbReference>
<name>A0A6A4I383_9AGAR</name>
<dbReference type="InterPro" id="IPR029063">
    <property type="entry name" value="SAM-dependent_MTases_sf"/>
</dbReference>